<evidence type="ECO:0008006" key="3">
    <source>
        <dbReference type="Google" id="ProtNLM"/>
    </source>
</evidence>
<name>A0A6C0KT33_9ZZZZ</name>
<feature type="region of interest" description="Disordered" evidence="1">
    <location>
        <begin position="568"/>
        <end position="603"/>
    </location>
</feature>
<protein>
    <recommendedName>
        <fullName evidence="3">Protein kinase domain-containing protein</fullName>
    </recommendedName>
</protein>
<dbReference type="AlphaFoldDB" id="A0A6C0KT33"/>
<dbReference type="EMBL" id="MN740979">
    <property type="protein sequence ID" value="QHU21132.1"/>
    <property type="molecule type" value="Genomic_DNA"/>
</dbReference>
<feature type="region of interest" description="Disordered" evidence="1">
    <location>
        <begin position="69"/>
        <end position="97"/>
    </location>
</feature>
<evidence type="ECO:0000313" key="2">
    <source>
        <dbReference type="EMBL" id="QHU21132.1"/>
    </source>
</evidence>
<organism evidence="2">
    <name type="scientific">viral metagenome</name>
    <dbReference type="NCBI Taxonomy" id="1070528"/>
    <lineage>
        <taxon>unclassified sequences</taxon>
        <taxon>metagenomes</taxon>
        <taxon>organismal metagenomes</taxon>
    </lineage>
</organism>
<sequence>MADKKKPTPGPYARDSSSPKPPLAPSSGSIFNRNSPIFSEEEKIAILKAAEDKNYEIIKAKMQAAANKYRKYPVPPRSPSASLQPNAPLRGVPPSRQRHLTASSSTAIQYEYHICPPTEPSGTYGCFSCKDTSIYNFLKNHRNSYQLMSFNSKINDKTNIYEYTTEPAELDNLFKLFDVEGYCMKIFKETIQTKEHTYYTDDIPDDIQKKFVYSSYFVGTELKDNTQEIDSSTHESLVEYKNIITLFEIFKGNKELLVYSNVNKILYWLYIPIPDLKPFRANIKIFEYKNKRAVLSNRYFIPMILSKKCDAIDKNYLYNKIIEFKDDPIKKVILKYQNDILKSFKILHNKQYVHGDFKVANSVYCHVDTLCKLIDFGALKKVSGLTKISQWPMSTYILPFYSKYLINDIRHYDNIANITSIETVANYLKTRYTEKSRNILDSDNSTRDNRWPFAVLSYVLFYRKTNNFNNVKNEKWYKNSNILGLLEKKNDEYSLAIILADMLIYYIRETYPNEIDNYRNILDVFIINYYKDSTLNLYDQNDSFYVALHNICKLLDPDYLHLEPIAVSSSGGRRGRGKGKGKSTKKPPAIKVKNDKKKKSSIK</sequence>
<dbReference type="Gene3D" id="1.10.510.10">
    <property type="entry name" value="Transferase(Phosphotransferase) domain 1"/>
    <property type="match status" value="1"/>
</dbReference>
<feature type="region of interest" description="Disordered" evidence="1">
    <location>
        <begin position="1"/>
        <end position="34"/>
    </location>
</feature>
<evidence type="ECO:0000256" key="1">
    <source>
        <dbReference type="SAM" id="MobiDB-lite"/>
    </source>
</evidence>
<feature type="compositionally biased region" description="Basic residues" evidence="1">
    <location>
        <begin position="573"/>
        <end position="585"/>
    </location>
</feature>
<dbReference type="InterPro" id="IPR011009">
    <property type="entry name" value="Kinase-like_dom_sf"/>
</dbReference>
<accession>A0A6C0KT33</accession>
<dbReference type="SUPFAM" id="SSF56112">
    <property type="entry name" value="Protein kinase-like (PK-like)"/>
    <property type="match status" value="2"/>
</dbReference>
<reference evidence="2" key="1">
    <citation type="journal article" date="2020" name="Nature">
        <title>Giant virus diversity and host interactions through global metagenomics.</title>
        <authorList>
            <person name="Schulz F."/>
            <person name="Roux S."/>
            <person name="Paez-Espino D."/>
            <person name="Jungbluth S."/>
            <person name="Walsh D.A."/>
            <person name="Denef V.J."/>
            <person name="McMahon K.D."/>
            <person name="Konstantinidis K.T."/>
            <person name="Eloe-Fadrosh E.A."/>
            <person name="Kyrpides N.C."/>
            <person name="Woyke T."/>
        </authorList>
    </citation>
    <scope>NUCLEOTIDE SEQUENCE</scope>
    <source>
        <strain evidence="2">GVMAG-S-3300013094-100</strain>
    </source>
</reference>
<feature type="compositionally biased region" description="Basic residues" evidence="1">
    <location>
        <begin position="594"/>
        <end position="603"/>
    </location>
</feature>
<proteinExistence type="predicted"/>